<keyword evidence="2" id="KW-1185">Reference proteome</keyword>
<comment type="caution">
    <text evidence="1">The sequence shown here is derived from an EMBL/GenBank/DDBJ whole genome shotgun (WGS) entry which is preliminary data.</text>
</comment>
<dbReference type="AlphaFoldDB" id="A0A3A8JFU7"/>
<dbReference type="OrthoDB" id="5521272at2"/>
<proteinExistence type="predicted"/>
<organism evidence="1 2">
    <name type="scientific">Corallococcus terminator</name>
    <dbReference type="NCBI Taxonomy" id="2316733"/>
    <lineage>
        <taxon>Bacteria</taxon>
        <taxon>Pseudomonadati</taxon>
        <taxon>Myxococcota</taxon>
        <taxon>Myxococcia</taxon>
        <taxon>Myxococcales</taxon>
        <taxon>Cystobacterineae</taxon>
        <taxon>Myxococcaceae</taxon>
        <taxon>Corallococcus</taxon>
    </lineage>
</organism>
<sequence length="107" mass="12215">MGLFNEFEWPVACPACGEGPEFVFQAYIGLLDFETFRKGEDVYGRACLRKVVGPEPGLKGQSFWAYGLGRCPRCDANVWARIEVRQGRFDRLEVVPEPENSYVWGYL</sequence>
<reference evidence="2" key="1">
    <citation type="submission" date="2018-09" db="EMBL/GenBank/DDBJ databases">
        <authorList>
            <person name="Livingstone P.G."/>
            <person name="Whitworth D.E."/>
        </authorList>
    </citation>
    <scope>NUCLEOTIDE SEQUENCE [LARGE SCALE GENOMIC DNA]</scope>
    <source>
        <strain evidence="2">CA054A</strain>
    </source>
</reference>
<gene>
    <name evidence="1" type="ORF">D7V88_14495</name>
</gene>
<dbReference type="Proteomes" id="UP000268094">
    <property type="component" value="Unassembled WGS sequence"/>
</dbReference>
<protein>
    <submittedName>
        <fullName evidence="1">Uncharacterized protein</fullName>
    </submittedName>
</protein>
<dbReference type="RefSeq" id="WP_120541230.1">
    <property type="nucleotide sequence ID" value="NZ_RAVZ01000083.1"/>
</dbReference>
<accession>A0A3A8JFU7</accession>
<evidence type="ECO:0000313" key="2">
    <source>
        <dbReference type="Proteomes" id="UP000268094"/>
    </source>
</evidence>
<dbReference type="EMBL" id="RAVZ01000083">
    <property type="protein sequence ID" value="RKG88333.1"/>
    <property type="molecule type" value="Genomic_DNA"/>
</dbReference>
<name>A0A3A8JFU7_9BACT</name>
<evidence type="ECO:0000313" key="1">
    <source>
        <dbReference type="EMBL" id="RKG88333.1"/>
    </source>
</evidence>